<feature type="compositionally biased region" description="Low complexity" evidence="1">
    <location>
        <begin position="11"/>
        <end position="20"/>
    </location>
</feature>
<dbReference type="Proteomes" id="UP000035681">
    <property type="component" value="Unplaced"/>
</dbReference>
<evidence type="ECO:0000313" key="5">
    <source>
        <dbReference type="WBParaSite" id="SSTP_0000013000.1"/>
    </source>
</evidence>
<feature type="region of interest" description="Disordered" evidence="1">
    <location>
        <begin position="1"/>
        <end position="29"/>
    </location>
</feature>
<dbReference type="Gene3D" id="1.10.510.10">
    <property type="entry name" value="Transferase(Phosphotransferase) domain 1"/>
    <property type="match status" value="1"/>
</dbReference>
<evidence type="ECO:0000259" key="2">
    <source>
        <dbReference type="PROSITE" id="PS50011"/>
    </source>
</evidence>
<dbReference type="WBParaSite" id="TCONS_00012221.p1">
    <property type="protein sequence ID" value="TCONS_00012221.p1"/>
    <property type="gene ID" value="XLOC_007725"/>
</dbReference>
<dbReference type="PROSITE" id="PS00280">
    <property type="entry name" value="BPTI_KUNITZ_1"/>
    <property type="match status" value="3"/>
</dbReference>
<dbReference type="SMART" id="SM00289">
    <property type="entry name" value="WR1"/>
    <property type="match status" value="8"/>
</dbReference>
<dbReference type="Pfam" id="PF00014">
    <property type="entry name" value="Kunitz_BPTI"/>
    <property type="match status" value="5"/>
</dbReference>
<dbReference type="CDD" id="cd22593">
    <property type="entry name" value="Kunitz_conkunitzin"/>
    <property type="match status" value="2"/>
</dbReference>
<dbReference type="GO" id="GO:0005524">
    <property type="term" value="F:ATP binding"/>
    <property type="evidence" value="ECO:0007669"/>
    <property type="project" value="InterPro"/>
</dbReference>
<feature type="domain" description="BPTI/Kunitz inhibitor" evidence="3">
    <location>
        <begin position="1422"/>
        <end position="1472"/>
    </location>
</feature>
<dbReference type="Gene3D" id="4.10.410.10">
    <property type="entry name" value="Pancreatic trypsin inhibitor Kunitz domain"/>
    <property type="match status" value="5"/>
</dbReference>
<feature type="domain" description="BPTI/Kunitz inhibitor" evidence="3">
    <location>
        <begin position="1640"/>
        <end position="1692"/>
    </location>
</feature>
<dbReference type="PANTHER" id="PTHR46339">
    <property type="entry name" value="PROTEIN CBG15282-RELATED"/>
    <property type="match status" value="1"/>
</dbReference>
<organism evidence="5">
    <name type="scientific">Strongyloides stercoralis</name>
    <name type="common">Threadworm</name>
    <dbReference type="NCBI Taxonomy" id="6248"/>
    <lineage>
        <taxon>Eukaryota</taxon>
        <taxon>Metazoa</taxon>
        <taxon>Ecdysozoa</taxon>
        <taxon>Nematoda</taxon>
        <taxon>Chromadorea</taxon>
        <taxon>Rhabditida</taxon>
        <taxon>Tylenchina</taxon>
        <taxon>Panagrolaimomorpha</taxon>
        <taxon>Strongyloidoidea</taxon>
        <taxon>Strongyloididae</taxon>
        <taxon>Strongyloides</taxon>
    </lineage>
</organism>
<dbReference type="InterPro" id="IPR011009">
    <property type="entry name" value="Kinase-like_dom_sf"/>
</dbReference>
<feature type="region of interest" description="Disordered" evidence="1">
    <location>
        <begin position="560"/>
        <end position="589"/>
    </location>
</feature>
<dbReference type="InterPro" id="IPR028150">
    <property type="entry name" value="Lustrin_cystein"/>
</dbReference>
<evidence type="ECO:0000313" key="4">
    <source>
        <dbReference type="Proteomes" id="UP000035681"/>
    </source>
</evidence>
<dbReference type="InterPro" id="IPR053014">
    <property type="entry name" value="Cuticle_assoc_divergent"/>
</dbReference>
<dbReference type="Pfam" id="PF14625">
    <property type="entry name" value="Lustrin_cystein"/>
    <property type="match status" value="5"/>
</dbReference>
<dbReference type="InterPro" id="IPR036880">
    <property type="entry name" value="Kunitz_BPTI_sf"/>
</dbReference>
<protein>
    <submittedName>
        <fullName evidence="5 6">Protein kinase domain-containing protein</fullName>
    </submittedName>
</protein>
<feature type="compositionally biased region" description="Polar residues" evidence="1">
    <location>
        <begin position="579"/>
        <end position="589"/>
    </location>
</feature>
<feature type="domain" description="BPTI/Kunitz inhibitor" evidence="3">
    <location>
        <begin position="1530"/>
        <end position="1581"/>
    </location>
</feature>
<proteinExistence type="predicted"/>
<dbReference type="Pfam" id="PF00069">
    <property type="entry name" value="Pkinase"/>
    <property type="match status" value="1"/>
</dbReference>
<name>A0A0K0DSB9_STRER</name>
<feature type="region of interest" description="Disordered" evidence="1">
    <location>
        <begin position="606"/>
        <end position="636"/>
    </location>
</feature>
<dbReference type="SUPFAM" id="SSF57362">
    <property type="entry name" value="BPTI-like"/>
    <property type="match status" value="5"/>
</dbReference>
<dbReference type="GO" id="GO:0004867">
    <property type="term" value="F:serine-type endopeptidase inhibitor activity"/>
    <property type="evidence" value="ECO:0007669"/>
    <property type="project" value="InterPro"/>
</dbReference>
<dbReference type="SMART" id="SM00131">
    <property type="entry name" value="KU"/>
    <property type="match status" value="5"/>
</dbReference>
<feature type="domain" description="Protein kinase" evidence="2">
    <location>
        <begin position="110"/>
        <end position="378"/>
    </location>
</feature>
<feature type="compositionally biased region" description="Low complexity" evidence="1">
    <location>
        <begin position="492"/>
        <end position="506"/>
    </location>
</feature>
<dbReference type="Pfam" id="PF01683">
    <property type="entry name" value="EB"/>
    <property type="match status" value="1"/>
</dbReference>
<evidence type="ECO:0000313" key="6">
    <source>
        <dbReference type="WBParaSite" id="TCONS_00012221.p1"/>
    </source>
</evidence>
<feature type="region of interest" description="Disordered" evidence="1">
    <location>
        <begin position="476"/>
        <end position="539"/>
    </location>
</feature>
<dbReference type="InterPro" id="IPR006150">
    <property type="entry name" value="Cys_repeat_1"/>
</dbReference>
<dbReference type="STRING" id="6248.A0A0K0DSB9"/>
<dbReference type="PROSITE" id="PS50011">
    <property type="entry name" value="PROTEIN_KINASE_DOM"/>
    <property type="match status" value="1"/>
</dbReference>
<dbReference type="AlphaFoldDB" id="A0A0K0DSB9"/>
<dbReference type="WBParaSite" id="SSTP_0000013000.1">
    <property type="protein sequence ID" value="SSTP_0000013000.1"/>
    <property type="gene ID" value="SSTP_0000013000"/>
</dbReference>
<accession>A0A0K0DSB9</accession>
<feature type="domain" description="BPTI/Kunitz inhibitor" evidence="3">
    <location>
        <begin position="1181"/>
        <end position="1236"/>
    </location>
</feature>
<feature type="domain" description="BPTI/Kunitz inhibitor" evidence="3">
    <location>
        <begin position="1315"/>
        <end position="1363"/>
    </location>
</feature>
<dbReference type="PANTHER" id="PTHR46339:SF11">
    <property type="entry name" value="BPTI_KUNITZ INHIBITOR DOMAIN-CONTAINING PROTEIN"/>
    <property type="match status" value="1"/>
</dbReference>
<keyword evidence="4" id="KW-1185">Reference proteome</keyword>
<dbReference type="SUPFAM" id="SSF56112">
    <property type="entry name" value="Protein kinase-like (PK-like)"/>
    <property type="match status" value="1"/>
</dbReference>
<feature type="compositionally biased region" description="Polar residues" evidence="1">
    <location>
        <begin position="606"/>
        <end position="623"/>
    </location>
</feature>
<dbReference type="CDD" id="cd00109">
    <property type="entry name" value="Kunitz-type"/>
    <property type="match status" value="3"/>
</dbReference>
<dbReference type="InterPro" id="IPR006149">
    <property type="entry name" value="EB_dom"/>
</dbReference>
<dbReference type="PROSITE" id="PS50279">
    <property type="entry name" value="BPTI_KUNITZ_2"/>
    <property type="match status" value="5"/>
</dbReference>
<dbReference type="InterPro" id="IPR020901">
    <property type="entry name" value="Prtase_inh_Kunz-CS"/>
</dbReference>
<dbReference type="InterPro" id="IPR000719">
    <property type="entry name" value="Prot_kinase_dom"/>
</dbReference>
<sequence length="1937" mass="212865">MQNVSFKDSKSSLTTSSGVSHGKPKDKNIYTNNLNALVDVGVSLNTKNVKENTTESVVSLGNKNTTTGETSINSIKARLGYDSETSESETDDNNVDIVEESPNGRWVKRTEKVNQRDIPGINKSYLAMDNDTGNEVVWNEVLFSGCKNFKQKQHIIRQIFDNLAQLRHANLVRFHDHWTDGTEEKPRIVFITEYMSSGCMARFLHRTRVLNNSGLSIKSWKAWCTQILSALNYLHSCLPSVVHGNLNINTIFFQQNGKIKIGGVTPHDVKLMLNSLQNNVKYLHYLSPEYHQNKESTIESDIYSFGICALEMAIHKGLIDFARSLNPDNSNPVIDQEVIQKALDQLEDEQQKDFIKSCLKEKPKERESVRKLLFHPILFKIHPLKLLAAHKIVKLHLNEDLPSEYFQIVDPDRIAATSKFREMSYGDVAACQQDLEKFIKDVKNDVYPMTTFPTFEQPTKLKKIVFEFDGLLENNYNSDNDDTRSTEGLNISSPRPSSSKTSNSPSGRDIVSPESIHSKGIDSCNSRPMSPDSQISPCNTVKSGLVSDISAVSKSKFSIERFSTEPSPPPTTHKAASQPPENIDSNSTDVTTEINNTQYDINEKMNNFNDSTDLSNSALQTSGKESDTKNNEVTGNLNKNIESIPKSTFTIPSETKKNFNVSKVVDSSVNSSIESQNVKVNTIILPENKPSEGESKKKQFVVVKVSTKTDDVVNDSSNVTVVGSEKSPVKGNVEVSKKKIFDISLVKERDSILEDNSSRSCNQIVQGQTIISKGDDEKNLSLNNESSGSVTKSRFTLIKGSDFPSLDFDQSMLENSDLSCQEDINEIRENLLKLQEMNDKDSEDDDDMRTIDLSGNNYLKSIDRHEGEDANVSSKKMSYGDIKDHQSKILQGEGLTRSVGAVAGSQSLEITDSEGDSRSSSPTHKVIDDSLIIKKVNVSIDGTAVFISIRLSNNMVRNLKTSITNEDNSTSLISSLVEEGFIRKCDAAQFMMIFSLLLEDFNLEGKRSISWLNDMESGGNFFLTVLSQHGTVGKPCEVSTDCGTGNYCAGNKRCACLSTYVEIDSYCWKKINPGNSGCTMNKQCEAVWPGAYCRSGECRCANNQPPFQTRDGKVCLNFGFCPLNGNNPKFRIENQVQQCYGGADATCEAIGALAYDCICDSEDCTVNNPISFCCPSRSFACLAPMNEGHSAPGSGGTTLNHWYHDPITGECRELKYQGYGGNANNFQTKDHCESYCKQTCQRGLPLYKDRTTGVKQEPVYCQGNDSGCNNPNYACTTIGTLQQCCPTYQFICSRNGAIPTEVYNTAGGLPSEYFDVGIPDGSGNTYPRFYYDSREGRCIQFSYLGQGGNFNNFLSSDSCEKFCSRILCSAGEPLKDSSGERNMECSPTGSGANSCPSTHSCESTSGSSSFGGVCCPRPQYVCTLKKEQGSCGTYSNRWWFNAKTGNCEEFIYSGCQGNANNFETYKSCQDYCRDAKSEPQCIQGSALTDSNGNFIVCGGSSSATTTCPANTYCYYDGSTYGCCPTQAYICSLSAKPGSVCGPAITRWFYDSTTRTCQTFSFNGCDGNANNFATQQDCRDFCRVDSCPDGGDVWKEPNGVPRSCTTNRQCPNTHYCTPVTSWSGTMFQTKSLCCPSKNYICSKPKDVGVRCSSTKITRWYFNSDSKTCLPFEFNGCEGNRNNFASEKTCTNFCLSEACPSGTVVAREADGSRLVQCSNPGGTGRGTSGGCPENYSCYSSPLLDQNVCCGASVELQSLCPPYSTPYISALTLQPTQCTPNVDGNCPGNFFCWFSTTSSSVNAFYCCRSPESVDTGYCPPQLIPVPGDGGQQYKYCSPSAPVDDVIQGCGVNRHCQYSTNLERYICCGLESDVRLPNICPPQPANLVPVELAGNYRTCNPYAKSGSSQACPESSACLYTGNENGFICCRVQLNHGVGMLN</sequence>
<dbReference type="Gene3D" id="3.30.200.20">
    <property type="entry name" value="Phosphorylase Kinase, domain 1"/>
    <property type="match status" value="1"/>
</dbReference>
<dbReference type="GO" id="GO:0004672">
    <property type="term" value="F:protein kinase activity"/>
    <property type="evidence" value="ECO:0007669"/>
    <property type="project" value="InterPro"/>
</dbReference>
<dbReference type="InterPro" id="IPR002223">
    <property type="entry name" value="Kunitz_BPTI"/>
</dbReference>
<reference evidence="5" key="1">
    <citation type="submission" date="2015-08" db="UniProtKB">
        <authorList>
            <consortium name="WormBaseParasite"/>
        </authorList>
    </citation>
    <scope>IDENTIFICATION</scope>
</reference>
<evidence type="ECO:0000259" key="3">
    <source>
        <dbReference type="PROSITE" id="PS50279"/>
    </source>
</evidence>
<feature type="compositionally biased region" description="Polar residues" evidence="1">
    <location>
        <begin position="523"/>
        <end position="539"/>
    </location>
</feature>
<evidence type="ECO:0000256" key="1">
    <source>
        <dbReference type="SAM" id="MobiDB-lite"/>
    </source>
</evidence>
<dbReference type="PRINTS" id="PR00759">
    <property type="entry name" value="BASICPTASE"/>
</dbReference>